<feature type="signal peptide" evidence="1">
    <location>
        <begin position="1"/>
        <end position="22"/>
    </location>
</feature>
<dbReference type="Proteomes" id="UP000276133">
    <property type="component" value="Unassembled WGS sequence"/>
</dbReference>
<name>A0A3M7SCK7_BRAPC</name>
<evidence type="ECO:0000313" key="2">
    <source>
        <dbReference type="EMBL" id="RNA33512.1"/>
    </source>
</evidence>
<reference evidence="2 3" key="1">
    <citation type="journal article" date="2018" name="Sci. Rep.">
        <title>Genomic signatures of local adaptation to the degree of environmental predictability in rotifers.</title>
        <authorList>
            <person name="Franch-Gras L."/>
            <person name="Hahn C."/>
            <person name="Garcia-Roger E.M."/>
            <person name="Carmona M.J."/>
            <person name="Serra M."/>
            <person name="Gomez A."/>
        </authorList>
    </citation>
    <scope>NUCLEOTIDE SEQUENCE [LARGE SCALE GENOMIC DNA]</scope>
    <source>
        <strain evidence="2">HYR1</strain>
    </source>
</reference>
<sequence>MKSIKYLVIAVLIISMLNDLNAQFDRPGFGQRQTLQDPRLRRPADGLLERTMTNLLLNQIRRGGLSSIFK</sequence>
<keyword evidence="1" id="KW-0732">Signal</keyword>
<evidence type="ECO:0000256" key="1">
    <source>
        <dbReference type="SAM" id="SignalP"/>
    </source>
</evidence>
<dbReference type="AlphaFoldDB" id="A0A3M7SCK7"/>
<organism evidence="2 3">
    <name type="scientific">Brachionus plicatilis</name>
    <name type="common">Marine rotifer</name>
    <name type="synonym">Brachionus muelleri</name>
    <dbReference type="NCBI Taxonomy" id="10195"/>
    <lineage>
        <taxon>Eukaryota</taxon>
        <taxon>Metazoa</taxon>
        <taxon>Spiralia</taxon>
        <taxon>Gnathifera</taxon>
        <taxon>Rotifera</taxon>
        <taxon>Eurotatoria</taxon>
        <taxon>Monogononta</taxon>
        <taxon>Pseudotrocha</taxon>
        <taxon>Ploima</taxon>
        <taxon>Brachionidae</taxon>
        <taxon>Brachionus</taxon>
    </lineage>
</organism>
<protein>
    <submittedName>
        <fullName evidence="2">Uncharacterized protein</fullName>
    </submittedName>
</protein>
<dbReference type="EMBL" id="REGN01001625">
    <property type="protein sequence ID" value="RNA33512.1"/>
    <property type="molecule type" value="Genomic_DNA"/>
</dbReference>
<keyword evidence="3" id="KW-1185">Reference proteome</keyword>
<proteinExistence type="predicted"/>
<gene>
    <name evidence="2" type="ORF">BpHYR1_008338</name>
</gene>
<feature type="chain" id="PRO_5018337172" evidence="1">
    <location>
        <begin position="23"/>
        <end position="70"/>
    </location>
</feature>
<evidence type="ECO:0000313" key="3">
    <source>
        <dbReference type="Proteomes" id="UP000276133"/>
    </source>
</evidence>
<comment type="caution">
    <text evidence="2">The sequence shown here is derived from an EMBL/GenBank/DDBJ whole genome shotgun (WGS) entry which is preliminary data.</text>
</comment>
<accession>A0A3M7SCK7</accession>